<feature type="region of interest" description="Disordered" evidence="1">
    <location>
        <begin position="51"/>
        <end position="78"/>
    </location>
</feature>
<feature type="compositionally biased region" description="Basic and acidic residues" evidence="1">
    <location>
        <begin position="51"/>
        <end position="67"/>
    </location>
</feature>
<evidence type="ECO:0000256" key="1">
    <source>
        <dbReference type="SAM" id="MobiDB-lite"/>
    </source>
</evidence>
<keyword evidence="3" id="KW-1185">Reference proteome</keyword>
<proteinExistence type="predicted"/>
<name>A0A369KBC7_HYPMA</name>
<comment type="caution">
    <text evidence="2">The sequence shown here is derived from an EMBL/GenBank/DDBJ whole genome shotgun (WGS) entry which is preliminary data.</text>
</comment>
<evidence type="ECO:0000313" key="3">
    <source>
        <dbReference type="Proteomes" id="UP000076154"/>
    </source>
</evidence>
<gene>
    <name evidence="2" type="ORF">Hypma_004897</name>
</gene>
<feature type="region of interest" description="Disordered" evidence="1">
    <location>
        <begin position="1"/>
        <end position="28"/>
    </location>
</feature>
<reference evidence="2" key="1">
    <citation type="submission" date="2018-04" db="EMBL/GenBank/DDBJ databases">
        <title>Whole genome sequencing of Hypsizygus marmoreus.</title>
        <authorList>
            <person name="Choi I.-G."/>
            <person name="Min B."/>
            <person name="Kim J.-G."/>
            <person name="Kim S."/>
            <person name="Oh Y.-L."/>
            <person name="Kong W.-S."/>
            <person name="Park H."/>
            <person name="Jeong J."/>
            <person name="Song E.-S."/>
        </authorList>
    </citation>
    <scope>NUCLEOTIDE SEQUENCE [LARGE SCALE GENOMIC DNA]</scope>
    <source>
        <strain evidence="2">51987-8</strain>
    </source>
</reference>
<dbReference type="Proteomes" id="UP000076154">
    <property type="component" value="Unassembled WGS sequence"/>
</dbReference>
<dbReference type="EMBL" id="LUEZ02000003">
    <property type="protein sequence ID" value="RDB30892.1"/>
    <property type="molecule type" value="Genomic_DNA"/>
</dbReference>
<accession>A0A369KBC7</accession>
<organism evidence="2 3">
    <name type="scientific">Hypsizygus marmoreus</name>
    <name type="common">White beech mushroom</name>
    <name type="synonym">Agaricus marmoreus</name>
    <dbReference type="NCBI Taxonomy" id="39966"/>
    <lineage>
        <taxon>Eukaryota</taxon>
        <taxon>Fungi</taxon>
        <taxon>Dikarya</taxon>
        <taxon>Basidiomycota</taxon>
        <taxon>Agaricomycotina</taxon>
        <taxon>Agaricomycetes</taxon>
        <taxon>Agaricomycetidae</taxon>
        <taxon>Agaricales</taxon>
        <taxon>Tricholomatineae</taxon>
        <taxon>Lyophyllaceae</taxon>
        <taxon>Hypsizygus</taxon>
    </lineage>
</organism>
<evidence type="ECO:0000313" key="2">
    <source>
        <dbReference type="EMBL" id="RDB30892.1"/>
    </source>
</evidence>
<sequence length="78" mass="8458">MQPAPTLDPDIPPGLGAPGTPPSAGYWTPCTQRSVRRVWMVGRGWRMEDARTTWSQPDKHSALDHAGDILSSGPLHAL</sequence>
<dbReference type="AlphaFoldDB" id="A0A369KBC7"/>
<protein>
    <submittedName>
        <fullName evidence="2">Uncharacterized protein</fullName>
    </submittedName>
</protein>
<dbReference type="InParanoid" id="A0A369KBC7"/>